<dbReference type="Pfam" id="PF24299">
    <property type="entry name" value="DUF7483"/>
    <property type="match status" value="1"/>
</dbReference>
<reference evidence="2 3" key="1">
    <citation type="submission" date="2023-08" db="EMBL/GenBank/DDBJ databases">
        <authorList>
            <person name="Du S."/>
            <person name="Wu Z."/>
            <person name="Wu Y."/>
            <person name="Yang M."/>
            <person name="Shao J."/>
            <person name="Liu H."/>
            <person name="Zhao Y."/>
            <person name="Zhang Z."/>
        </authorList>
    </citation>
    <scope>NUCLEOTIDE SEQUENCE [LARGE SCALE GENOMIC DNA]</scope>
</reference>
<organism evidence="2 3">
    <name type="scientific">Pelagibacter phage HTVC041P</name>
    <dbReference type="NCBI Taxonomy" id="3072833"/>
    <lineage>
        <taxon>Viruses</taxon>
        <taxon>Duplodnaviria</taxon>
        <taxon>Heunggongvirae</taxon>
        <taxon>Uroviricota</taxon>
        <taxon>Caudoviricetes</taxon>
        <taxon>Autographivirales</taxon>
        <taxon>Autographivirales incertae sedis</taxon>
        <taxon>Aequorvirus</taxon>
        <taxon>Aequorvirus HTVC041P</taxon>
    </lineage>
</organism>
<dbReference type="EMBL" id="OR420753">
    <property type="protein sequence ID" value="WOZ55773.1"/>
    <property type="molecule type" value="Genomic_DNA"/>
</dbReference>
<evidence type="ECO:0000259" key="1">
    <source>
        <dbReference type="Pfam" id="PF24299"/>
    </source>
</evidence>
<protein>
    <recommendedName>
        <fullName evidence="1">DUF7483 domain-containing protein</fullName>
    </recommendedName>
</protein>
<name>A0AAX4G2T6_9CAUD</name>
<sequence length="356" mass="38067">MAYTTINKSTAHFDTKLYSGNGGTQTITGLGFQPDMTWVKSRNTTDGHTLQDAVRGFGSTTKLSPYDTSGENNANGGSYGNYGYQSASTSDGFTMVAGSNPGQNNKSGNNYVAWNWKANGSGSANTDGATASTVSVNNTAGFSIVKWTGTSGNTTVGHGMNTAPVFTIVKNYGSNGMNWIVYHKDISPDYAVKLNTTDAQSNSNNYWQSTAPTNSVLTFTGNTASNANGYNMIAYCFAEKTGYSKIGSYKGNQNADGTFVYTGFKPAFALSKDITSAGENWFIHDNKRNTFNPTNTYLRPNTTNGDGTAHHYDFYSNGFKNKYAGGSLNSSGRTYIYMAFAEAPLVGSNNVPCTAR</sequence>
<proteinExistence type="predicted"/>
<evidence type="ECO:0000313" key="3">
    <source>
        <dbReference type="Proteomes" id="UP001301519"/>
    </source>
</evidence>
<keyword evidence="3" id="KW-1185">Reference proteome</keyword>
<gene>
    <name evidence="2" type="ORF">HTVC041P_gp39</name>
</gene>
<dbReference type="InterPro" id="IPR055906">
    <property type="entry name" value="DUF7483"/>
</dbReference>
<evidence type="ECO:0000313" key="2">
    <source>
        <dbReference type="EMBL" id="WOZ55773.1"/>
    </source>
</evidence>
<accession>A0AAX4G2T6</accession>
<feature type="domain" description="DUF7483" evidence="1">
    <location>
        <begin position="8"/>
        <end position="344"/>
    </location>
</feature>
<dbReference type="Proteomes" id="UP001301519">
    <property type="component" value="Segment"/>
</dbReference>